<evidence type="ECO:0000313" key="4">
    <source>
        <dbReference type="EMBL" id="EEX74311.1"/>
    </source>
</evidence>
<dbReference type="SUPFAM" id="SSF51556">
    <property type="entry name" value="Metallo-dependent hydrolases"/>
    <property type="match status" value="1"/>
</dbReference>
<dbReference type="AlphaFoldDB" id="C9MYV9"/>
<dbReference type="InterPro" id="IPR032466">
    <property type="entry name" value="Metal_Hydrolase"/>
</dbReference>
<name>C9MYV9_9FUSO</name>
<dbReference type="Gene3D" id="2.30.40.10">
    <property type="entry name" value="Urease, subunit C, domain 1"/>
    <property type="match status" value="1"/>
</dbReference>
<evidence type="ECO:0000313" key="5">
    <source>
        <dbReference type="Proteomes" id="UP000006233"/>
    </source>
</evidence>
<dbReference type="STRING" id="634994.GCWU000323_01750"/>
<dbReference type="GO" id="GO:0008448">
    <property type="term" value="F:N-acetylglucosamine-6-phosphate deacetylase activity"/>
    <property type="evidence" value="ECO:0007669"/>
    <property type="project" value="TreeGrafter"/>
</dbReference>
<accession>C9MYV9</accession>
<comment type="caution">
    <text evidence="4">The sequence shown here is derived from an EMBL/GenBank/DDBJ whole genome shotgun (WGS) entry which is preliminary data.</text>
</comment>
<dbReference type="Proteomes" id="UP000006233">
    <property type="component" value="Unassembled WGS sequence"/>
</dbReference>
<dbReference type="SUPFAM" id="SSF51338">
    <property type="entry name" value="Composite domain of metallo-dependent hydrolases"/>
    <property type="match status" value="1"/>
</dbReference>
<gene>
    <name evidence="4" type="ORF">GCWU000323_01750</name>
</gene>
<reference evidence="4 5" key="1">
    <citation type="submission" date="2009-09" db="EMBL/GenBank/DDBJ databases">
        <authorList>
            <person name="Weinstock G."/>
            <person name="Sodergren E."/>
            <person name="Clifton S."/>
            <person name="Fulton L."/>
            <person name="Fulton B."/>
            <person name="Courtney L."/>
            <person name="Fronick C."/>
            <person name="Harrison M."/>
            <person name="Strong C."/>
            <person name="Farmer C."/>
            <person name="Delahaunty K."/>
            <person name="Markovic C."/>
            <person name="Hall O."/>
            <person name="Minx P."/>
            <person name="Tomlinson C."/>
            <person name="Mitreva M."/>
            <person name="Nelson J."/>
            <person name="Hou S."/>
            <person name="Wollam A."/>
            <person name="Pepin K.H."/>
            <person name="Johnson M."/>
            <person name="Bhonagiri V."/>
            <person name="Nash W.E."/>
            <person name="Warren W."/>
            <person name="Chinwalla A."/>
            <person name="Mardis E.R."/>
            <person name="Wilson R.K."/>
        </authorList>
    </citation>
    <scope>NUCLEOTIDE SEQUENCE [LARGE SCALE GENOMIC DNA]</scope>
    <source>
        <strain evidence="4 5">F0254</strain>
    </source>
</reference>
<evidence type="ECO:0000256" key="1">
    <source>
        <dbReference type="ARBA" id="ARBA00010716"/>
    </source>
</evidence>
<dbReference type="InterPro" id="IPR006680">
    <property type="entry name" value="Amidohydro-rel"/>
</dbReference>
<dbReference type="EMBL" id="ACVB02000011">
    <property type="protein sequence ID" value="EEX74311.1"/>
    <property type="molecule type" value="Genomic_DNA"/>
</dbReference>
<dbReference type="eggNOG" id="COG1820">
    <property type="taxonomic scope" value="Bacteria"/>
</dbReference>
<dbReference type="InterPro" id="IPR011059">
    <property type="entry name" value="Metal-dep_hydrolase_composite"/>
</dbReference>
<organism evidence="4 5">
    <name type="scientific">Leptotrichia hofstadii F0254</name>
    <dbReference type="NCBI Taxonomy" id="634994"/>
    <lineage>
        <taxon>Bacteria</taxon>
        <taxon>Fusobacteriati</taxon>
        <taxon>Fusobacteriota</taxon>
        <taxon>Fusobacteriia</taxon>
        <taxon>Fusobacteriales</taxon>
        <taxon>Leptotrichiaceae</taxon>
        <taxon>Leptotrichia</taxon>
    </lineage>
</organism>
<dbReference type="PANTHER" id="PTHR11113">
    <property type="entry name" value="N-ACETYLGLUCOSAMINE-6-PHOSPHATE DEACETYLASE"/>
    <property type="match status" value="1"/>
</dbReference>
<dbReference type="Gene3D" id="3.20.20.140">
    <property type="entry name" value="Metal-dependent hydrolases"/>
    <property type="match status" value="1"/>
</dbReference>
<proteinExistence type="inferred from homology"/>
<feature type="domain" description="Amidohydrolase-related" evidence="3">
    <location>
        <begin position="54"/>
        <end position="139"/>
    </location>
</feature>
<evidence type="ECO:0000259" key="3">
    <source>
        <dbReference type="Pfam" id="PF01979"/>
    </source>
</evidence>
<dbReference type="RefSeq" id="WP_006805067.1">
    <property type="nucleotide sequence ID" value="NZ_GG700633.1"/>
</dbReference>
<comment type="similarity">
    <text evidence="1">Belongs to the metallo-dependent hydrolases superfamily. NagA family.</text>
</comment>
<keyword evidence="2" id="KW-0378">Hydrolase</keyword>
<dbReference type="HOGENOM" id="CLU_1986397_0_0_0"/>
<sequence length="147" mass="16571">MIIKNAKIFDGEKFIEEDTVVLDGKFIKKVTDFSLIDEKELENQEVVDAKGMVLSPGFIDLQLNGCGGVLFNDDISRKTLEIMNETNKRYGCTSFLPTLITSPDEKIEKALNLMKEIKDKEEIGVLGLHIEGPYISVEKKEFIVLNT</sequence>
<evidence type="ECO:0000256" key="2">
    <source>
        <dbReference type="ARBA" id="ARBA00022801"/>
    </source>
</evidence>
<dbReference type="Pfam" id="PF01979">
    <property type="entry name" value="Amidohydro_1"/>
    <property type="match status" value="1"/>
</dbReference>
<protein>
    <submittedName>
        <fullName evidence="4">Putative N-acetylglucosamine-6-phosphate deacetylase</fullName>
    </submittedName>
</protein>
<dbReference type="GO" id="GO:0006046">
    <property type="term" value="P:N-acetylglucosamine catabolic process"/>
    <property type="evidence" value="ECO:0007669"/>
    <property type="project" value="TreeGrafter"/>
</dbReference>
<dbReference type="PANTHER" id="PTHR11113:SF14">
    <property type="entry name" value="N-ACETYLGLUCOSAMINE-6-PHOSPHATE DEACETYLASE"/>
    <property type="match status" value="1"/>
</dbReference>